<protein>
    <recommendedName>
        <fullName evidence="4">Replication termination factor 2</fullName>
    </recommendedName>
</protein>
<reference evidence="3" key="1">
    <citation type="submission" date="2021-01" db="EMBL/GenBank/DDBJ databases">
        <authorList>
            <person name="Corre E."/>
            <person name="Pelletier E."/>
            <person name="Niang G."/>
            <person name="Scheremetjew M."/>
            <person name="Finn R."/>
            <person name="Kale V."/>
            <person name="Holt S."/>
            <person name="Cochrane G."/>
            <person name="Meng A."/>
            <person name="Brown T."/>
            <person name="Cohen L."/>
        </authorList>
    </citation>
    <scope>NUCLEOTIDE SEQUENCE</scope>
    <source>
        <strain evidence="3">DIVA3 518/3/11/1/6</strain>
    </source>
</reference>
<evidence type="ECO:0000256" key="1">
    <source>
        <dbReference type="ARBA" id="ARBA00009885"/>
    </source>
</evidence>
<evidence type="ECO:0000256" key="2">
    <source>
        <dbReference type="SAM" id="MobiDB-lite"/>
    </source>
</evidence>
<accession>A0A7S4M584</accession>
<dbReference type="PANTHER" id="PTHR12775:SF0">
    <property type="entry name" value="REPLICATION TERMINATION FACTOR 2"/>
    <property type="match status" value="1"/>
</dbReference>
<sequence length="332" mass="37324">MHLIMKMRIHPCTFLSIILMRFVSTTIIHNNIHFYQVTRKQQKNIKQKQNHKKANRSHPALHTNDKWTSHSRGSLLFSFHMGNDGGSIQRRCEVVKLKKKKQKPEREEQNRSKWTLCALSKQKLAPPIVACKLGYLYNKMALLEALLDGTLPPEFSHIKKAKRDVIDLSLQSLNDDAEDAKFVCPVTGLALGGNYRFVAVKKCGCVIAERAWKEIPDQNVCLNCSTPFDPESDILILNGTEEEVNQLKEKLKKKQSSRKRKSSSKKPAKKIQKTGVSSSANTLGPLIASAEVSKNMPKSADPSIYKSLFTSSVADATEGETFCCRHVGHRLG</sequence>
<comment type="similarity">
    <text evidence="1">Belongs to the rtf2 family.</text>
</comment>
<dbReference type="EMBL" id="HBKP01001953">
    <property type="protein sequence ID" value="CAE2201567.1"/>
    <property type="molecule type" value="Transcribed_RNA"/>
</dbReference>
<dbReference type="Pfam" id="PF04641">
    <property type="entry name" value="Rtf2"/>
    <property type="match status" value="1"/>
</dbReference>
<feature type="region of interest" description="Disordered" evidence="2">
    <location>
        <begin position="249"/>
        <end position="277"/>
    </location>
</feature>
<organism evidence="3">
    <name type="scientific">Vannella robusta</name>
    <dbReference type="NCBI Taxonomy" id="1487602"/>
    <lineage>
        <taxon>Eukaryota</taxon>
        <taxon>Amoebozoa</taxon>
        <taxon>Discosea</taxon>
        <taxon>Flabellinia</taxon>
        <taxon>Vannellidae</taxon>
        <taxon>Vannella</taxon>
    </lineage>
</organism>
<evidence type="ECO:0008006" key="4">
    <source>
        <dbReference type="Google" id="ProtNLM"/>
    </source>
</evidence>
<dbReference type="PANTHER" id="PTHR12775">
    <property type="entry name" value="PROTEIN C20ORF43 HOMOLOG"/>
    <property type="match status" value="1"/>
</dbReference>
<feature type="compositionally biased region" description="Basic residues" evidence="2">
    <location>
        <begin position="45"/>
        <end position="56"/>
    </location>
</feature>
<feature type="compositionally biased region" description="Basic residues" evidence="2">
    <location>
        <begin position="250"/>
        <end position="272"/>
    </location>
</feature>
<dbReference type="GO" id="GO:0005634">
    <property type="term" value="C:nucleus"/>
    <property type="evidence" value="ECO:0007669"/>
    <property type="project" value="TreeGrafter"/>
</dbReference>
<dbReference type="InterPro" id="IPR006735">
    <property type="entry name" value="Rtf2"/>
</dbReference>
<dbReference type="GO" id="GO:0006274">
    <property type="term" value="P:DNA replication termination"/>
    <property type="evidence" value="ECO:0007669"/>
    <property type="project" value="TreeGrafter"/>
</dbReference>
<dbReference type="AlphaFoldDB" id="A0A7S4M584"/>
<feature type="region of interest" description="Disordered" evidence="2">
    <location>
        <begin position="45"/>
        <end position="65"/>
    </location>
</feature>
<proteinExistence type="inferred from homology"/>
<dbReference type="CDD" id="cd16653">
    <property type="entry name" value="RING-like_Rtf2"/>
    <property type="match status" value="1"/>
</dbReference>
<evidence type="ECO:0000313" key="3">
    <source>
        <dbReference type="EMBL" id="CAE2201567.1"/>
    </source>
</evidence>
<name>A0A7S4M584_9EUKA</name>
<dbReference type="InterPro" id="IPR027799">
    <property type="entry name" value="Rtf2_RING-finger"/>
</dbReference>
<gene>
    <name evidence="3" type="ORF">VSP0166_LOCUS1420</name>
</gene>